<proteinExistence type="predicted"/>
<evidence type="ECO:0000313" key="1">
    <source>
        <dbReference type="EMBL" id="CAE6833230.1"/>
    </source>
</evidence>
<comment type="caution">
    <text evidence="1">The sequence shown here is derived from an EMBL/GenBank/DDBJ whole genome shotgun (WGS) entry which is preliminary data.</text>
</comment>
<sequence length="79" mass="7576">MAASSAAVGSSGAVPVAVAPVAEPSSCPICVALCTPLAGIGASASTIDLGMTAVDSEYATWVTSKATPATIAALRITPQ</sequence>
<accession>A0ABM8SV02</accession>
<name>A0ABM8SV02_9BURK</name>
<keyword evidence="2" id="KW-1185">Reference proteome</keyword>
<evidence type="ECO:0008006" key="3">
    <source>
        <dbReference type="Google" id="ProtNLM"/>
    </source>
</evidence>
<evidence type="ECO:0000313" key="2">
    <source>
        <dbReference type="Proteomes" id="UP000672526"/>
    </source>
</evidence>
<reference evidence="1 2" key="1">
    <citation type="submission" date="2021-02" db="EMBL/GenBank/DDBJ databases">
        <authorList>
            <person name="Vanwijnsberghe S."/>
        </authorList>
    </citation>
    <scope>NUCLEOTIDE SEQUENCE [LARGE SCALE GENOMIC DNA]</scope>
    <source>
        <strain evidence="1 2">LMG 31837</strain>
    </source>
</reference>
<dbReference type="EMBL" id="CAJNBK010000039">
    <property type="protein sequence ID" value="CAE6833230.1"/>
    <property type="molecule type" value="Genomic_DNA"/>
</dbReference>
<dbReference type="Proteomes" id="UP000672526">
    <property type="component" value="Unassembled WGS sequence"/>
</dbReference>
<organism evidence="1 2">
    <name type="scientific">Paraburkholderia haematera</name>
    <dbReference type="NCBI Taxonomy" id="2793077"/>
    <lineage>
        <taxon>Bacteria</taxon>
        <taxon>Pseudomonadati</taxon>
        <taxon>Pseudomonadota</taxon>
        <taxon>Betaproteobacteria</taxon>
        <taxon>Burkholderiales</taxon>
        <taxon>Burkholderiaceae</taxon>
        <taxon>Paraburkholderia</taxon>
    </lineage>
</organism>
<gene>
    <name evidence="1" type="ORF">R69888_06649</name>
</gene>
<protein>
    <recommendedName>
        <fullName evidence="3">Secreted protein</fullName>
    </recommendedName>
</protein>